<evidence type="ECO:0000259" key="2">
    <source>
        <dbReference type="Pfam" id="PF00296"/>
    </source>
</evidence>
<evidence type="ECO:0000256" key="1">
    <source>
        <dbReference type="ARBA" id="ARBA00023002"/>
    </source>
</evidence>
<evidence type="ECO:0000313" key="4">
    <source>
        <dbReference type="Proteomes" id="UP000754644"/>
    </source>
</evidence>
<dbReference type="Gene3D" id="3.20.20.30">
    <property type="entry name" value="Luciferase-like domain"/>
    <property type="match status" value="1"/>
</dbReference>
<dbReference type="InterPro" id="IPR011251">
    <property type="entry name" value="Luciferase-like_dom"/>
</dbReference>
<dbReference type="InterPro" id="IPR050564">
    <property type="entry name" value="F420-G6PD/mer"/>
</dbReference>
<dbReference type="AlphaFoldDB" id="A0A973AAE8"/>
<feature type="non-terminal residue" evidence="3">
    <location>
        <position position="1"/>
    </location>
</feature>
<dbReference type="SUPFAM" id="SSF51679">
    <property type="entry name" value="Bacterial luciferase-like"/>
    <property type="match status" value="1"/>
</dbReference>
<protein>
    <submittedName>
        <fullName evidence="3">LLM class flavin-dependent oxidoreductase</fullName>
    </submittedName>
</protein>
<gene>
    <name evidence="3" type="ORF">HQ497_15570</name>
</gene>
<feature type="domain" description="Luciferase-like" evidence="2">
    <location>
        <begin position="1"/>
        <end position="212"/>
    </location>
</feature>
<dbReference type="GO" id="GO:0016705">
    <property type="term" value="F:oxidoreductase activity, acting on paired donors, with incorporation or reduction of molecular oxygen"/>
    <property type="evidence" value="ECO:0007669"/>
    <property type="project" value="InterPro"/>
</dbReference>
<dbReference type="InterPro" id="IPR036661">
    <property type="entry name" value="Luciferase-like_sf"/>
</dbReference>
<dbReference type="Pfam" id="PF00296">
    <property type="entry name" value="Bac_luciferase"/>
    <property type="match status" value="1"/>
</dbReference>
<dbReference type="PANTHER" id="PTHR43244">
    <property type="match status" value="1"/>
</dbReference>
<dbReference type="PANTHER" id="PTHR43244:SF1">
    <property type="entry name" value="5,10-METHYLENETETRAHYDROMETHANOPTERIN REDUCTASE"/>
    <property type="match status" value="1"/>
</dbReference>
<organism evidence="3 4">
    <name type="scientific">SAR86 cluster bacterium</name>
    <dbReference type="NCBI Taxonomy" id="2030880"/>
    <lineage>
        <taxon>Bacteria</taxon>
        <taxon>Pseudomonadati</taxon>
        <taxon>Pseudomonadota</taxon>
        <taxon>Gammaproteobacteria</taxon>
        <taxon>SAR86 cluster</taxon>
    </lineage>
</organism>
<dbReference type="Proteomes" id="UP000754644">
    <property type="component" value="Unassembled WGS sequence"/>
</dbReference>
<dbReference type="CDD" id="cd01097">
    <property type="entry name" value="Tetrahydromethanopterin_reductase"/>
    <property type="match status" value="1"/>
</dbReference>
<reference evidence="3" key="1">
    <citation type="submission" date="2020-05" db="EMBL/GenBank/DDBJ databases">
        <title>Sulfur intermediates as new biogeochemical hubs in an aquatic model microbial ecosystem.</title>
        <authorList>
            <person name="Vigneron A."/>
        </authorList>
    </citation>
    <scope>NUCLEOTIDE SEQUENCE</scope>
    <source>
        <strain evidence="3">Bin.250</strain>
    </source>
</reference>
<sequence>PLTRIREIVEICRMVWQRDEKLNHQGKKYQIPLPADQGTGLGKALKIINHPYRNEIPIALATLGEKSVEMTAEIADAWLPAFFMAEGADAVWGDALRAGNAKRDPGLPPLEIYAGGSVAVGQGLESYRDMARPNIALYVGGMGAKEKNFYNQVFRKYGYEDEAEEIQNLFLAGRKSAAEAAIPQSYLDATSLVGDEGFIRDRLQVYREAGVTSLSVAFLGTTTAERVKNCDALKNILAKI</sequence>
<keyword evidence="1" id="KW-0560">Oxidoreductase</keyword>
<dbReference type="EMBL" id="JABMOJ010000581">
    <property type="protein sequence ID" value="NQV66778.1"/>
    <property type="molecule type" value="Genomic_DNA"/>
</dbReference>
<proteinExistence type="predicted"/>
<accession>A0A973AAE8</accession>
<comment type="caution">
    <text evidence="3">The sequence shown here is derived from an EMBL/GenBank/DDBJ whole genome shotgun (WGS) entry which is preliminary data.</text>
</comment>
<name>A0A973AAE8_9GAMM</name>
<evidence type="ECO:0000313" key="3">
    <source>
        <dbReference type="EMBL" id="NQV66778.1"/>
    </source>
</evidence>